<accession>A0A392T6I3</accession>
<dbReference type="Proteomes" id="UP000265520">
    <property type="component" value="Unassembled WGS sequence"/>
</dbReference>
<organism evidence="1 2">
    <name type="scientific">Trifolium medium</name>
    <dbReference type="NCBI Taxonomy" id="97028"/>
    <lineage>
        <taxon>Eukaryota</taxon>
        <taxon>Viridiplantae</taxon>
        <taxon>Streptophyta</taxon>
        <taxon>Embryophyta</taxon>
        <taxon>Tracheophyta</taxon>
        <taxon>Spermatophyta</taxon>
        <taxon>Magnoliopsida</taxon>
        <taxon>eudicotyledons</taxon>
        <taxon>Gunneridae</taxon>
        <taxon>Pentapetalae</taxon>
        <taxon>rosids</taxon>
        <taxon>fabids</taxon>
        <taxon>Fabales</taxon>
        <taxon>Fabaceae</taxon>
        <taxon>Papilionoideae</taxon>
        <taxon>50 kb inversion clade</taxon>
        <taxon>NPAAA clade</taxon>
        <taxon>Hologalegina</taxon>
        <taxon>IRL clade</taxon>
        <taxon>Trifolieae</taxon>
        <taxon>Trifolium</taxon>
    </lineage>
</organism>
<sequence>MKKVALECECRTMKIEASDCEESCAGVSTVATGTMKRGLGISQN</sequence>
<keyword evidence="2" id="KW-1185">Reference proteome</keyword>
<name>A0A392T6I3_9FABA</name>
<protein>
    <submittedName>
        <fullName evidence="1">Uncharacterized protein</fullName>
    </submittedName>
</protein>
<proteinExistence type="predicted"/>
<evidence type="ECO:0000313" key="1">
    <source>
        <dbReference type="EMBL" id="MCI56017.1"/>
    </source>
</evidence>
<comment type="caution">
    <text evidence="1">The sequence shown here is derived from an EMBL/GenBank/DDBJ whole genome shotgun (WGS) entry which is preliminary data.</text>
</comment>
<reference evidence="1 2" key="1">
    <citation type="journal article" date="2018" name="Front. Plant Sci.">
        <title>Red Clover (Trifolium pratense) and Zigzag Clover (T. medium) - A Picture of Genomic Similarities and Differences.</title>
        <authorList>
            <person name="Dluhosova J."/>
            <person name="Istvanek J."/>
            <person name="Nedelnik J."/>
            <person name="Repkova J."/>
        </authorList>
    </citation>
    <scope>NUCLEOTIDE SEQUENCE [LARGE SCALE GENOMIC DNA]</scope>
    <source>
        <strain evidence="2">cv. 10/8</strain>
        <tissue evidence="1">Leaf</tissue>
    </source>
</reference>
<evidence type="ECO:0000313" key="2">
    <source>
        <dbReference type="Proteomes" id="UP000265520"/>
    </source>
</evidence>
<dbReference type="EMBL" id="LXQA010505524">
    <property type="protein sequence ID" value="MCI56017.1"/>
    <property type="molecule type" value="Genomic_DNA"/>
</dbReference>
<feature type="non-terminal residue" evidence="1">
    <location>
        <position position="44"/>
    </location>
</feature>
<dbReference type="AlphaFoldDB" id="A0A392T6I3"/>